<keyword evidence="4" id="KW-0804">Transcription</keyword>
<evidence type="ECO:0000256" key="5">
    <source>
        <dbReference type="PROSITE-ProRule" id="PRU00335"/>
    </source>
</evidence>
<dbReference type="OrthoDB" id="7252896at2"/>
<accession>A0A386Z756</accession>
<dbReference type="RefSeq" id="WP_120734900.1">
    <property type="nucleotide sequence ID" value="NZ_CP032568.1"/>
</dbReference>
<evidence type="ECO:0000256" key="3">
    <source>
        <dbReference type="ARBA" id="ARBA00023125"/>
    </source>
</evidence>
<evidence type="ECO:0000259" key="6">
    <source>
        <dbReference type="PROSITE" id="PS50977"/>
    </source>
</evidence>
<dbReference type="PRINTS" id="PR00455">
    <property type="entry name" value="HTHTETR"/>
</dbReference>
<dbReference type="Pfam" id="PF13977">
    <property type="entry name" value="TetR_C_6"/>
    <property type="match status" value="1"/>
</dbReference>
<evidence type="ECO:0000256" key="1">
    <source>
        <dbReference type="ARBA" id="ARBA00022491"/>
    </source>
</evidence>
<feature type="DNA-binding region" description="H-T-H motif" evidence="5">
    <location>
        <begin position="44"/>
        <end position="63"/>
    </location>
</feature>
<dbReference type="InterPro" id="IPR001647">
    <property type="entry name" value="HTH_TetR"/>
</dbReference>
<dbReference type="PROSITE" id="PS50977">
    <property type="entry name" value="HTH_TETR_2"/>
    <property type="match status" value="1"/>
</dbReference>
<sequence>MSRADDGSDAGGGVRVRPKRAETRQRLLDAAFEAFAEEGFGRCSVEQVCERAGFTRGAFYSNFTSLEELFLAMWEQRSATMLSEVASLLDTPGAIPTDPRRALETLLAAVPMDDKWFRITSEFTAHALRNPDLRQAMVARETAIAAALTPVVVTLLGRTGRHVPNPTALGRALVAVHDGTLTQSLLEPDNPTIPPYRLDLFLRILDSYSEPTNPSPPADSSPPPPTC</sequence>
<evidence type="ECO:0000256" key="2">
    <source>
        <dbReference type="ARBA" id="ARBA00023015"/>
    </source>
</evidence>
<dbReference type="GO" id="GO:0000976">
    <property type="term" value="F:transcription cis-regulatory region binding"/>
    <property type="evidence" value="ECO:0007669"/>
    <property type="project" value="TreeGrafter"/>
</dbReference>
<keyword evidence="8" id="KW-1185">Reference proteome</keyword>
<organism evidence="7 8">
    <name type="scientific">Nocardia yunnanensis</name>
    <dbReference type="NCBI Taxonomy" id="2382165"/>
    <lineage>
        <taxon>Bacteria</taxon>
        <taxon>Bacillati</taxon>
        <taxon>Actinomycetota</taxon>
        <taxon>Actinomycetes</taxon>
        <taxon>Mycobacteriales</taxon>
        <taxon>Nocardiaceae</taxon>
        <taxon>Nocardia</taxon>
    </lineage>
</organism>
<reference evidence="7 8" key="1">
    <citation type="submission" date="2018-09" db="EMBL/GenBank/DDBJ databases">
        <title>Nocardia yunnanensis sp. nov., an actinomycete isolated from a soil sample.</title>
        <authorList>
            <person name="Zhang J."/>
        </authorList>
    </citation>
    <scope>NUCLEOTIDE SEQUENCE [LARGE SCALE GENOMIC DNA]</scope>
    <source>
        <strain evidence="7 8">CFHS0054</strain>
    </source>
</reference>
<dbReference type="EMBL" id="CP032568">
    <property type="protein sequence ID" value="AYF72957.1"/>
    <property type="molecule type" value="Genomic_DNA"/>
</dbReference>
<dbReference type="AlphaFoldDB" id="A0A386Z756"/>
<feature type="domain" description="HTH tetR-type" evidence="6">
    <location>
        <begin position="21"/>
        <end position="81"/>
    </location>
</feature>
<dbReference type="InterPro" id="IPR036271">
    <property type="entry name" value="Tet_transcr_reg_TetR-rel_C_sf"/>
</dbReference>
<dbReference type="Gene3D" id="1.10.357.10">
    <property type="entry name" value="Tetracycline Repressor, domain 2"/>
    <property type="match status" value="1"/>
</dbReference>
<dbReference type="InterPro" id="IPR009057">
    <property type="entry name" value="Homeodomain-like_sf"/>
</dbReference>
<dbReference type="Pfam" id="PF00440">
    <property type="entry name" value="TetR_N"/>
    <property type="match status" value="1"/>
</dbReference>
<name>A0A386Z756_9NOCA</name>
<keyword evidence="1" id="KW-0678">Repressor</keyword>
<dbReference type="SUPFAM" id="SSF46689">
    <property type="entry name" value="Homeodomain-like"/>
    <property type="match status" value="1"/>
</dbReference>
<evidence type="ECO:0000256" key="4">
    <source>
        <dbReference type="ARBA" id="ARBA00023163"/>
    </source>
</evidence>
<evidence type="ECO:0000313" key="8">
    <source>
        <dbReference type="Proteomes" id="UP000267164"/>
    </source>
</evidence>
<evidence type="ECO:0000313" key="7">
    <source>
        <dbReference type="EMBL" id="AYF72957.1"/>
    </source>
</evidence>
<dbReference type="KEGG" id="nyu:D7D52_02705"/>
<dbReference type="PANTHER" id="PTHR30055:SF241">
    <property type="entry name" value="TRANSCRIPTIONAL REGULATORY PROTEIN"/>
    <property type="match status" value="1"/>
</dbReference>
<keyword evidence="3 5" id="KW-0238">DNA-binding</keyword>
<dbReference type="InterPro" id="IPR050109">
    <property type="entry name" value="HTH-type_TetR-like_transc_reg"/>
</dbReference>
<protein>
    <submittedName>
        <fullName evidence="7">TetR/AcrR family transcriptional regulator</fullName>
    </submittedName>
</protein>
<gene>
    <name evidence="7" type="ORF">D7D52_02705</name>
</gene>
<proteinExistence type="predicted"/>
<dbReference type="InterPro" id="IPR039538">
    <property type="entry name" value="BetI_C"/>
</dbReference>
<dbReference type="GO" id="GO:0003700">
    <property type="term" value="F:DNA-binding transcription factor activity"/>
    <property type="evidence" value="ECO:0007669"/>
    <property type="project" value="TreeGrafter"/>
</dbReference>
<keyword evidence="2" id="KW-0805">Transcription regulation</keyword>
<dbReference type="SUPFAM" id="SSF48498">
    <property type="entry name" value="Tetracyclin repressor-like, C-terminal domain"/>
    <property type="match status" value="1"/>
</dbReference>
<dbReference type="Proteomes" id="UP000267164">
    <property type="component" value="Chromosome"/>
</dbReference>
<dbReference type="PANTHER" id="PTHR30055">
    <property type="entry name" value="HTH-TYPE TRANSCRIPTIONAL REGULATOR RUTR"/>
    <property type="match status" value="1"/>
</dbReference>